<accession>A0A4Y2BAG2</accession>
<gene>
    <name evidence="1" type="ORF">AVEN_158892_1</name>
</gene>
<name>A0A4Y2BAG2_ARAVE</name>
<evidence type="ECO:0000313" key="1">
    <source>
        <dbReference type="EMBL" id="GBL88757.1"/>
    </source>
</evidence>
<dbReference type="AlphaFoldDB" id="A0A4Y2BAG2"/>
<reference evidence="1 2" key="1">
    <citation type="journal article" date="2019" name="Sci. Rep.">
        <title>Orb-weaving spider Araneus ventricosus genome elucidates the spidroin gene catalogue.</title>
        <authorList>
            <person name="Kono N."/>
            <person name="Nakamura H."/>
            <person name="Ohtoshi R."/>
            <person name="Moran D.A.P."/>
            <person name="Shinohara A."/>
            <person name="Yoshida Y."/>
            <person name="Fujiwara M."/>
            <person name="Mori M."/>
            <person name="Tomita M."/>
            <person name="Arakawa K."/>
        </authorList>
    </citation>
    <scope>NUCLEOTIDE SEQUENCE [LARGE SCALE GENOMIC DNA]</scope>
</reference>
<dbReference type="EMBL" id="BGPR01000062">
    <property type="protein sequence ID" value="GBL88757.1"/>
    <property type="molecule type" value="Genomic_DNA"/>
</dbReference>
<evidence type="ECO:0000313" key="2">
    <source>
        <dbReference type="Proteomes" id="UP000499080"/>
    </source>
</evidence>
<sequence>MRSHRISKRVLVAGLGHTNDWDSPSIGGDSYLFREWLDRGRLWLLGLRPQYPSCLNHHRSEYKLLRSSIIETTYRSTLLSHDLKLRTTPRSQVYRRLVHVQFAASITLATIERQGYHGPSQEH</sequence>
<organism evidence="1 2">
    <name type="scientific">Araneus ventricosus</name>
    <name type="common">Orbweaver spider</name>
    <name type="synonym">Epeira ventricosa</name>
    <dbReference type="NCBI Taxonomy" id="182803"/>
    <lineage>
        <taxon>Eukaryota</taxon>
        <taxon>Metazoa</taxon>
        <taxon>Ecdysozoa</taxon>
        <taxon>Arthropoda</taxon>
        <taxon>Chelicerata</taxon>
        <taxon>Arachnida</taxon>
        <taxon>Araneae</taxon>
        <taxon>Araneomorphae</taxon>
        <taxon>Entelegynae</taxon>
        <taxon>Araneoidea</taxon>
        <taxon>Araneidae</taxon>
        <taxon>Araneus</taxon>
    </lineage>
</organism>
<protein>
    <submittedName>
        <fullName evidence="1">Uncharacterized protein</fullName>
    </submittedName>
</protein>
<comment type="caution">
    <text evidence="1">The sequence shown here is derived from an EMBL/GenBank/DDBJ whole genome shotgun (WGS) entry which is preliminary data.</text>
</comment>
<dbReference type="Proteomes" id="UP000499080">
    <property type="component" value="Unassembled WGS sequence"/>
</dbReference>
<proteinExistence type="predicted"/>
<keyword evidence="2" id="KW-1185">Reference proteome</keyword>